<dbReference type="Proteomes" id="UP000245252">
    <property type="component" value="Unassembled WGS sequence"/>
</dbReference>
<dbReference type="AlphaFoldDB" id="A0A2U2DXJ0"/>
<evidence type="ECO:0000313" key="3">
    <source>
        <dbReference type="Proteomes" id="UP000245252"/>
    </source>
</evidence>
<name>A0A2U2DXJ0_9HYPH</name>
<comment type="caution">
    <text evidence="2">The sequence shown here is derived from an EMBL/GenBank/DDBJ whole genome shotgun (WGS) entry which is preliminary data.</text>
</comment>
<reference evidence="2 3" key="1">
    <citation type="submission" date="2018-05" db="EMBL/GenBank/DDBJ databases">
        <title>The draft genome of strain NS-104.</title>
        <authorList>
            <person name="Hang P."/>
            <person name="Jiang J."/>
        </authorList>
    </citation>
    <scope>NUCLEOTIDE SEQUENCE [LARGE SCALE GENOMIC DNA]</scope>
    <source>
        <strain evidence="2 3">NS-104</strain>
    </source>
</reference>
<accession>A0A2U2DXJ0</accession>
<keyword evidence="3" id="KW-1185">Reference proteome</keyword>
<protein>
    <recommendedName>
        <fullName evidence="1">YjiS-like domain-containing protein</fullName>
    </recommendedName>
</protein>
<gene>
    <name evidence="2" type="ORF">DEM27_01690</name>
</gene>
<dbReference type="RefSeq" id="WP_109456449.1">
    <property type="nucleotide sequence ID" value="NZ_QFBC01000001.1"/>
</dbReference>
<evidence type="ECO:0000313" key="2">
    <source>
        <dbReference type="EMBL" id="PWE57932.1"/>
    </source>
</evidence>
<dbReference type="EMBL" id="QFBC01000001">
    <property type="protein sequence ID" value="PWE57932.1"/>
    <property type="molecule type" value="Genomic_DNA"/>
</dbReference>
<dbReference type="OrthoDB" id="8420502at2"/>
<proteinExistence type="predicted"/>
<dbReference type="InterPro" id="IPR009506">
    <property type="entry name" value="YjiS-like"/>
</dbReference>
<feature type="domain" description="YjiS-like" evidence="1">
    <location>
        <begin position="33"/>
        <end position="63"/>
    </location>
</feature>
<dbReference type="Pfam" id="PF06568">
    <property type="entry name" value="YjiS-like"/>
    <property type="match status" value="1"/>
</dbReference>
<organism evidence="2 3">
    <name type="scientific">Metarhizobium album</name>
    <dbReference type="NCBI Taxonomy" id="2182425"/>
    <lineage>
        <taxon>Bacteria</taxon>
        <taxon>Pseudomonadati</taxon>
        <taxon>Pseudomonadota</taxon>
        <taxon>Alphaproteobacteria</taxon>
        <taxon>Hyphomicrobiales</taxon>
        <taxon>Rhizobiaceae</taxon>
        <taxon>Metarhizobium</taxon>
    </lineage>
</organism>
<sequence>MRTTERTTRIAIARPTAAGRTNILWAMLVSVYRAIRNRVVLNRLQDLDDHQLLDIGLTRSEVRQAATSTFFEDPFPQLRTSARNRSRRMERTP</sequence>
<evidence type="ECO:0000259" key="1">
    <source>
        <dbReference type="Pfam" id="PF06568"/>
    </source>
</evidence>